<dbReference type="RefSeq" id="WP_311797190.1">
    <property type="nucleotide sequence ID" value="NZ_JARQAI010000015.1"/>
</dbReference>
<gene>
    <name evidence="1" type="ORF">P7H00_10160</name>
</gene>
<dbReference type="AlphaFoldDB" id="A0AAE4L6T6"/>
<evidence type="ECO:0000313" key="2">
    <source>
        <dbReference type="Proteomes" id="UP001180842"/>
    </source>
</evidence>
<reference evidence="1" key="1">
    <citation type="submission" date="2023-03" db="EMBL/GenBank/DDBJ databases">
        <authorList>
            <person name="Shen W."/>
            <person name="Cai J."/>
        </authorList>
    </citation>
    <scope>NUCLEOTIDE SEQUENCE</scope>
    <source>
        <strain evidence="1">P69-2</strain>
    </source>
</reference>
<comment type="caution">
    <text evidence="1">The sequence shown here is derived from an EMBL/GenBank/DDBJ whole genome shotgun (WGS) entry which is preliminary data.</text>
</comment>
<sequence length="114" mass="13340">MNEFKQVFTQAQQFLLLQAYVDSKLSEAELMNFMLLETVNEIPVVFYSAGVMLIQPALDLDHFSHEFIASDSFELRAEQKQLTILLSEKQLKFHFKTRNETEQVVKDLTYLYAL</sequence>
<name>A0AAE4L6T6_9ENTE</name>
<evidence type="ECO:0000313" key="1">
    <source>
        <dbReference type="EMBL" id="MDT2737492.1"/>
    </source>
</evidence>
<protein>
    <submittedName>
        <fullName evidence="1">Uncharacterized protein</fullName>
    </submittedName>
</protein>
<proteinExistence type="predicted"/>
<dbReference type="Proteomes" id="UP001180842">
    <property type="component" value="Unassembled WGS sequence"/>
</dbReference>
<accession>A0AAE4L6T6</accession>
<dbReference type="EMBL" id="JARQAI010000015">
    <property type="protein sequence ID" value="MDT2737492.1"/>
    <property type="molecule type" value="Genomic_DNA"/>
</dbReference>
<organism evidence="1 2">
    <name type="scientific">Enterococcus pseudoavium</name>
    <dbReference type="NCBI Taxonomy" id="44007"/>
    <lineage>
        <taxon>Bacteria</taxon>
        <taxon>Bacillati</taxon>
        <taxon>Bacillota</taxon>
        <taxon>Bacilli</taxon>
        <taxon>Lactobacillales</taxon>
        <taxon>Enterococcaceae</taxon>
        <taxon>Enterococcus</taxon>
    </lineage>
</organism>